<keyword evidence="5" id="KW-0597">Phosphoprotein</keyword>
<evidence type="ECO:0000256" key="2">
    <source>
        <dbReference type="ARBA" id="ARBA00012513"/>
    </source>
</evidence>
<comment type="caution">
    <text evidence="21">The sequence shown here is derived from an EMBL/GenBank/DDBJ whole genome shotgun (WGS) entry which is preliminary data.</text>
</comment>
<dbReference type="GO" id="GO:0004674">
    <property type="term" value="F:protein serine/threonine kinase activity"/>
    <property type="evidence" value="ECO:0007669"/>
    <property type="project" value="UniProtKB-KW"/>
</dbReference>
<feature type="domain" description="Protein kinase" evidence="20">
    <location>
        <begin position="247"/>
        <end position="508"/>
    </location>
</feature>
<proteinExistence type="predicted"/>
<dbReference type="InterPro" id="IPR011042">
    <property type="entry name" value="6-blade_b-propeller_TolB-like"/>
</dbReference>
<feature type="region of interest" description="Disordered" evidence="18">
    <location>
        <begin position="512"/>
        <end position="536"/>
    </location>
</feature>
<dbReference type="InterPro" id="IPR000719">
    <property type="entry name" value="Prot_kinase_dom"/>
</dbReference>
<evidence type="ECO:0000313" key="22">
    <source>
        <dbReference type="Proteomes" id="UP000051677"/>
    </source>
</evidence>
<dbReference type="Pfam" id="PF01436">
    <property type="entry name" value="NHL"/>
    <property type="match status" value="2"/>
</dbReference>
<evidence type="ECO:0000256" key="15">
    <source>
        <dbReference type="ARBA" id="ARBA00048679"/>
    </source>
</evidence>
<dbReference type="PROSITE" id="PS00107">
    <property type="entry name" value="PROTEIN_KINASE_ATP"/>
    <property type="match status" value="1"/>
</dbReference>
<keyword evidence="9 17" id="KW-0547">Nucleotide-binding</keyword>
<evidence type="ECO:0000256" key="13">
    <source>
        <dbReference type="ARBA" id="ARBA00023136"/>
    </source>
</evidence>
<comment type="catalytic activity">
    <reaction evidence="14">
        <text>L-threonyl-[protein] + ATP = O-phospho-L-threonyl-[protein] + ADP + H(+)</text>
        <dbReference type="Rhea" id="RHEA:46608"/>
        <dbReference type="Rhea" id="RHEA-COMP:11060"/>
        <dbReference type="Rhea" id="RHEA-COMP:11605"/>
        <dbReference type="ChEBI" id="CHEBI:15378"/>
        <dbReference type="ChEBI" id="CHEBI:30013"/>
        <dbReference type="ChEBI" id="CHEBI:30616"/>
        <dbReference type="ChEBI" id="CHEBI:61977"/>
        <dbReference type="ChEBI" id="CHEBI:456216"/>
        <dbReference type="EC" id="2.7.11.1"/>
    </reaction>
</comment>
<dbReference type="InterPro" id="IPR017441">
    <property type="entry name" value="Protein_kinase_ATP_BS"/>
</dbReference>
<evidence type="ECO:0000256" key="16">
    <source>
        <dbReference type="PROSITE-ProRule" id="PRU00504"/>
    </source>
</evidence>
<dbReference type="Gene3D" id="2.120.10.30">
    <property type="entry name" value="TolB, C-terminal domain"/>
    <property type="match status" value="1"/>
</dbReference>
<evidence type="ECO:0000313" key="21">
    <source>
        <dbReference type="EMBL" id="KQH80770.1"/>
    </source>
</evidence>
<dbReference type="EC" id="2.7.11.1" evidence="2"/>
<evidence type="ECO:0000256" key="11">
    <source>
        <dbReference type="ARBA" id="ARBA00022840"/>
    </source>
</evidence>
<gene>
    <name evidence="21" type="ORF">AO501_31190</name>
</gene>
<evidence type="ECO:0000256" key="8">
    <source>
        <dbReference type="ARBA" id="ARBA00022737"/>
    </source>
</evidence>
<dbReference type="GO" id="GO:0005524">
    <property type="term" value="F:ATP binding"/>
    <property type="evidence" value="ECO:0007669"/>
    <property type="project" value="UniProtKB-UniRule"/>
</dbReference>
<dbReference type="CDD" id="cd14952">
    <property type="entry name" value="NHL_PKND_like"/>
    <property type="match status" value="1"/>
</dbReference>
<comment type="subcellular location">
    <subcellularLocation>
        <location evidence="1">Cell membrane</location>
        <topology evidence="1">Single-pass membrane protein</topology>
    </subcellularLocation>
</comment>
<dbReference type="FunFam" id="1.10.510.10:FF:000021">
    <property type="entry name" value="Serine/threonine protein kinase"/>
    <property type="match status" value="1"/>
</dbReference>
<dbReference type="SUPFAM" id="SSF56112">
    <property type="entry name" value="Protein kinase-like (PK-like)"/>
    <property type="match status" value="2"/>
</dbReference>
<organism evidence="21 22">
    <name type="scientific">Mycobacterium gordonae</name>
    <dbReference type="NCBI Taxonomy" id="1778"/>
    <lineage>
        <taxon>Bacteria</taxon>
        <taxon>Bacillati</taxon>
        <taxon>Actinomycetota</taxon>
        <taxon>Actinomycetes</taxon>
        <taxon>Mycobacteriales</taxon>
        <taxon>Mycobacteriaceae</taxon>
        <taxon>Mycobacterium</taxon>
    </lineage>
</organism>
<feature type="repeat" description="NHL" evidence="16">
    <location>
        <begin position="754"/>
        <end position="782"/>
    </location>
</feature>
<evidence type="ECO:0000259" key="20">
    <source>
        <dbReference type="PROSITE" id="PS50011"/>
    </source>
</evidence>
<reference evidence="21 22" key="1">
    <citation type="submission" date="2015-10" db="EMBL/GenBank/DDBJ databases">
        <title>Mycobacterium gordonae draft genome assembly.</title>
        <authorList>
            <person name="Ustinova V."/>
            <person name="Smirnova T."/>
            <person name="Blagodatskikh K."/>
            <person name="Varlamov D."/>
            <person name="Larionova E."/>
            <person name="Chernousova L."/>
        </authorList>
    </citation>
    <scope>NUCLEOTIDE SEQUENCE [LARGE SCALE GENOMIC DNA]</scope>
    <source>
        <strain evidence="21 22">CTRI 14-8773</strain>
    </source>
</reference>
<dbReference type="Gene3D" id="3.30.200.20">
    <property type="entry name" value="Phosphorylase Kinase, domain 1"/>
    <property type="match status" value="2"/>
</dbReference>
<feature type="repeat" description="NHL" evidence="16">
    <location>
        <begin position="576"/>
        <end position="612"/>
    </location>
</feature>
<evidence type="ECO:0000256" key="7">
    <source>
        <dbReference type="ARBA" id="ARBA00022692"/>
    </source>
</evidence>
<evidence type="ECO:0000256" key="19">
    <source>
        <dbReference type="SAM" id="Phobius"/>
    </source>
</evidence>
<dbReference type="CDD" id="cd14014">
    <property type="entry name" value="STKc_PknB_like"/>
    <property type="match status" value="2"/>
</dbReference>
<keyword evidence="12 19" id="KW-1133">Transmembrane helix</keyword>
<dbReference type="InterPro" id="IPR035016">
    <property type="entry name" value="NHL_PKND"/>
</dbReference>
<evidence type="ECO:0000256" key="6">
    <source>
        <dbReference type="ARBA" id="ARBA00022679"/>
    </source>
</evidence>
<dbReference type="GO" id="GO:0045717">
    <property type="term" value="P:negative regulation of fatty acid biosynthetic process"/>
    <property type="evidence" value="ECO:0007669"/>
    <property type="project" value="UniProtKB-ARBA"/>
</dbReference>
<keyword evidence="4" id="KW-0723">Serine/threonine-protein kinase</keyword>
<name>A0A0Q2LYP4_MYCGO</name>
<dbReference type="InterPro" id="IPR001258">
    <property type="entry name" value="NHL_repeat"/>
</dbReference>
<dbReference type="Pfam" id="PF00069">
    <property type="entry name" value="Pkinase"/>
    <property type="match status" value="2"/>
</dbReference>
<keyword evidence="6" id="KW-0808">Transferase</keyword>
<evidence type="ECO:0000256" key="4">
    <source>
        <dbReference type="ARBA" id="ARBA00022527"/>
    </source>
</evidence>
<dbReference type="PROSITE" id="PS50011">
    <property type="entry name" value="PROTEIN_KINASE_DOM"/>
    <property type="match status" value="2"/>
</dbReference>
<dbReference type="Gene3D" id="1.10.510.10">
    <property type="entry name" value="Transferase(Phosphotransferase) domain 1"/>
    <property type="match status" value="2"/>
</dbReference>
<dbReference type="InterPro" id="IPR008271">
    <property type="entry name" value="Ser/Thr_kinase_AS"/>
</dbReference>
<keyword evidence="11 17" id="KW-0067">ATP-binding</keyword>
<evidence type="ECO:0000256" key="17">
    <source>
        <dbReference type="PROSITE-ProRule" id="PRU10141"/>
    </source>
</evidence>
<feature type="binding site" evidence="17">
    <location>
        <position position="276"/>
    </location>
    <ligand>
        <name>ATP</name>
        <dbReference type="ChEBI" id="CHEBI:30616"/>
    </ligand>
</feature>
<dbReference type="PANTHER" id="PTHR43289:SF6">
    <property type="entry name" value="SERINE_THREONINE-PROTEIN KINASE NEKL-3"/>
    <property type="match status" value="1"/>
</dbReference>
<dbReference type="AlphaFoldDB" id="A0A0Q2LYP4"/>
<sequence>MEGEVFGRYRLLEVLRWGGIGTVYRARDTMMTREVAIKLMPAEPPYQDRFRQEVAVAARLHNPNIIPIYEAGEIDGRLYLVMPVVDGVDLQTMLHRDGPISPKLAVRVIEQAAAALEAGHGCGLTHGDVRAANIFVVGGEFVYLLDFGATADNSGPGDPGGDIHALTGVLYECLTGRPADPAGHAPKPSDVHFTIPAGFDEVVARGLADDPDNRYQTARELAVAAREALAPVATPVVMAEETDFGRYRLFELLGAGGMGSVYRAHDTLLGRDVAVKVLRTELATEPGYQERFRREAYAAGRLANPHIIPIYEAGEIDGRLYLVMPIVDGVDLHHVLDQAGPMSPQQAVRVVEQVAVALDAAHKSGLVHRDVKPSNLLMVGEEFVYLIDFGLVHEATASRLTRTDIAPGSPAYMAPERFRSGTIADARSDVYSLACVLYECLTGRPPFRGGGVEGLTAAHLFDEPPKPSSSDPAVPAGFDEVIARGMAKHPDERYQSAQELAVAARAALATKPAPPSAVPDALHSTQDARTVPSPSRGRRRALTVGAVAAVVLLIAAVLALTNGFPFRSGTPQTQIVLPFTGLDGPLGVAVDISGNVYVTDTGHNRVLKLPADSTTQTVEPFADLNHPGGIAIDEQGNVVITEPTNNRVLELAPGAGQTVLPLTDLARPAGVALYRRNPDTDRIVVADLGHDRVLALNGAHSAQRELPFTGLDDPAGVAVGSDGGLFVIDSANERILKLPWTASVATVLPYAVGHPDFVAVDAAGDLYVTDSHANRVMKLTKDTTTSITLPFNGLKGPQGVAVDSAGNVYVADAGNNRVLKLPPN</sequence>
<accession>A0A0Q2LYP4</accession>
<dbReference type="PROSITE" id="PS51125">
    <property type="entry name" value="NHL"/>
    <property type="match status" value="3"/>
</dbReference>
<protein>
    <recommendedName>
        <fullName evidence="2">non-specific serine/threonine protein kinase</fullName>
        <ecNumber evidence="2">2.7.11.1</ecNumber>
    </recommendedName>
</protein>
<dbReference type="InterPro" id="IPR011009">
    <property type="entry name" value="Kinase-like_dom_sf"/>
</dbReference>
<dbReference type="PROSITE" id="PS00108">
    <property type="entry name" value="PROTEIN_KINASE_ST"/>
    <property type="match status" value="1"/>
</dbReference>
<keyword evidence="8" id="KW-0677">Repeat</keyword>
<keyword evidence="3" id="KW-1003">Cell membrane</keyword>
<evidence type="ECO:0000256" key="5">
    <source>
        <dbReference type="ARBA" id="ARBA00022553"/>
    </source>
</evidence>
<dbReference type="STRING" id="1778.A9W97_29505"/>
<keyword evidence="13 19" id="KW-0472">Membrane</keyword>
<evidence type="ECO:0000256" key="18">
    <source>
        <dbReference type="SAM" id="MobiDB-lite"/>
    </source>
</evidence>
<dbReference type="Gene3D" id="2.40.10.500">
    <property type="match status" value="1"/>
</dbReference>
<evidence type="ECO:0000256" key="9">
    <source>
        <dbReference type="ARBA" id="ARBA00022741"/>
    </source>
</evidence>
<evidence type="ECO:0000256" key="10">
    <source>
        <dbReference type="ARBA" id="ARBA00022777"/>
    </source>
</evidence>
<evidence type="ECO:0000256" key="14">
    <source>
        <dbReference type="ARBA" id="ARBA00047899"/>
    </source>
</evidence>
<dbReference type="PANTHER" id="PTHR43289">
    <property type="entry name" value="MITOGEN-ACTIVATED PROTEIN KINASE KINASE KINASE 20-RELATED"/>
    <property type="match status" value="1"/>
</dbReference>
<keyword evidence="10" id="KW-0418">Kinase</keyword>
<dbReference type="FunFam" id="3.30.200.20:FF:000035">
    <property type="entry name" value="Serine/threonine protein kinase Stk1"/>
    <property type="match status" value="1"/>
</dbReference>
<evidence type="ECO:0000256" key="3">
    <source>
        <dbReference type="ARBA" id="ARBA00022475"/>
    </source>
</evidence>
<feature type="repeat" description="NHL" evidence="16">
    <location>
        <begin position="788"/>
        <end position="824"/>
    </location>
</feature>
<feature type="domain" description="Protein kinase" evidence="20">
    <location>
        <begin position="9"/>
        <end position="229"/>
    </location>
</feature>
<dbReference type="EMBL" id="LKTM01000010">
    <property type="protein sequence ID" value="KQH80770.1"/>
    <property type="molecule type" value="Genomic_DNA"/>
</dbReference>
<dbReference type="SUPFAM" id="SSF101898">
    <property type="entry name" value="NHL repeat"/>
    <property type="match status" value="1"/>
</dbReference>
<comment type="catalytic activity">
    <reaction evidence="15">
        <text>L-seryl-[protein] + ATP = O-phospho-L-seryl-[protein] + ADP + H(+)</text>
        <dbReference type="Rhea" id="RHEA:17989"/>
        <dbReference type="Rhea" id="RHEA-COMP:9863"/>
        <dbReference type="Rhea" id="RHEA-COMP:11604"/>
        <dbReference type="ChEBI" id="CHEBI:15378"/>
        <dbReference type="ChEBI" id="CHEBI:29999"/>
        <dbReference type="ChEBI" id="CHEBI:30616"/>
        <dbReference type="ChEBI" id="CHEBI:83421"/>
        <dbReference type="ChEBI" id="CHEBI:456216"/>
        <dbReference type="EC" id="2.7.11.1"/>
    </reaction>
</comment>
<dbReference type="Proteomes" id="UP000051677">
    <property type="component" value="Unassembled WGS sequence"/>
</dbReference>
<dbReference type="GO" id="GO:0005886">
    <property type="term" value="C:plasma membrane"/>
    <property type="evidence" value="ECO:0007669"/>
    <property type="project" value="UniProtKB-SubCell"/>
</dbReference>
<evidence type="ECO:0000256" key="12">
    <source>
        <dbReference type="ARBA" id="ARBA00022989"/>
    </source>
</evidence>
<dbReference type="SMART" id="SM00220">
    <property type="entry name" value="S_TKc"/>
    <property type="match status" value="2"/>
</dbReference>
<feature type="transmembrane region" description="Helical" evidence="19">
    <location>
        <begin position="541"/>
        <end position="560"/>
    </location>
</feature>
<evidence type="ECO:0000256" key="1">
    <source>
        <dbReference type="ARBA" id="ARBA00004162"/>
    </source>
</evidence>
<keyword evidence="7 19" id="KW-0812">Transmembrane</keyword>